<keyword evidence="1" id="KW-0175">Coiled coil</keyword>
<feature type="coiled-coil region" evidence="1">
    <location>
        <begin position="323"/>
        <end position="366"/>
    </location>
</feature>
<feature type="domain" description="DUF4874" evidence="3">
    <location>
        <begin position="464"/>
        <end position="540"/>
    </location>
</feature>
<gene>
    <name evidence="4" type="ORF">BCR36DRAFT_579282</name>
</gene>
<keyword evidence="5" id="KW-1185">Reference proteome</keyword>
<dbReference type="AlphaFoldDB" id="A0A1Y1VQY2"/>
<evidence type="ECO:0000313" key="5">
    <source>
        <dbReference type="Proteomes" id="UP000193719"/>
    </source>
</evidence>
<accession>A0A1Y1VQY2</accession>
<dbReference type="OrthoDB" id="2147481at2759"/>
<evidence type="ECO:0000313" key="4">
    <source>
        <dbReference type="EMBL" id="ORX61261.1"/>
    </source>
</evidence>
<dbReference type="EMBL" id="MCFH01000001">
    <property type="protein sequence ID" value="ORX61261.1"/>
    <property type="molecule type" value="Genomic_DNA"/>
</dbReference>
<sequence length="826" mass="95608">MGNILNSKSQESIWTTDNNSLCMSILDEDLSYINDASVRNSYVIKTKMYICNSSNLYQHWKFTTLSSNYSASKTTTTTKKTTTTTKKTTTTTKKTTTTTKISSTQNVYYTPLTMGEYDQELTNPYRGWFHGAVTIDLNDYPELDCNFINRFHQVQKYDKGLQYLGVRLAEFRDRKISEKALAALDNLLNEYKKRQETIDPTTQVILRFYYDGENNCKTKSDSFDPIISGIDEDEKNDSDTEGKFSQVDDGHLHVSYEDFQYIQQIYNPNILNESPISEEEEETAEVMQVEDEETEPTEDIEYIVENKQEIGYINDENDLVLFNNAEQIQLDEESQKKLEYKERYLNERYYNKYHELNLKREELEDYVKNSVFINDKLNKTRLIENNRISNRASIRDDFIIKNATVSDLSKSNLSVAKELKKISYYQCTEKSPSDSSKCIKQKVVNTYCIYQFKPSTGCQLYTTYEIEPDDINVIFTHIVQLASIVNKYKNLIYIYQGSFVGTFGEMHHSNYLDLNSLTQIMKTIERNFDPSIFLSVRTPRFNRGVKNNMKTSSRYSSFVSRAGLYNDGLFYSETDYGTYGNTDININNGDVNAYRSQEVQYQNELCLTVPNGGEGVFNANVVDSYTNVSDLNTVNSILKSPKTYINFYVSEAHARNIHLTYLNYEYDQRLFNHWAKTTAKYVNKPNWNLNGKEYIANNLGYRYVIRSSKLLSTNVLNIVVENVGFAPAYVSFNTKVILRSTSPSQEIELNIQSDNRKWGFIKQGNTYVKTVTLSVDLSQQYSKLKGKSYTIFFNVHDPRTGVDIKFGNYNTYYDNLGYRVGILNLA</sequence>
<feature type="domain" description="DUF4832" evidence="2">
    <location>
        <begin position="561"/>
        <end position="801"/>
    </location>
</feature>
<evidence type="ECO:0000259" key="2">
    <source>
        <dbReference type="Pfam" id="PF16116"/>
    </source>
</evidence>
<organism evidence="4 5">
    <name type="scientific">Piromyces finnis</name>
    <dbReference type="NCBI Taxonomy" id="1754191"/>
    <lineage>
        <taxon>Eukaryota</taxon>
        <taxon>Fungi</taxon>
        <taxon>Fungi incertae sedis</taxon>
        <taxon>Chytridiomycota</taxon>
        <taxon>Chytridiomycota incertae sedis</taxon>
        <taxon>Neocallimastigomycetes</taxon>
        <taxon>Neocallimastigales</taxon>
        <taxon>Neocallimastigaceae</taxon>
        <taxon>Piromyces</taxon>
    </lineage>
</organism>
<evidence type="ECO:0000256" key="1">
    <source>
        <dbReference type="SAM" id="Coils"/>
    </source>
</evidence>
<reference evidence="4 5" key="2">
    <citation type="submission" date="2016-08" db="EMBL/GenBank/DDBJ databases">
        <title>Pervasive Adenine N6-methylation of Active Genes in Fungi.</title>
        <authorList>
            <consortium name="DOE Joint Genome Institute"/>
            <person name="Mondo S.J."/>
            <person name="Dannebaum R.O."/>
            <person name="Kuo R.C."/>
            <person name="Labutti K."/>
            <person name="Haridas S."/>
            <person name="Kuo A."/>
            <person name="Salamov A."/>
            <person name="Ahrendt S.R."/>
            <person name="Lipzen A."/>
            <person name="Sullivan W."/>
            <person name="Andreopoulos W.B."/>
            <person name="Clum A."/>
            <person name="Lindquist E."/>
            <person name="Daum C."/>
            <person name="Ramamoorthy G.K."/>
            <person name="Gryganskyi A."/>
            <person name="Culley D."/>
            <person name="Magnuson J.K."/>
            <person name="James T.Y."/>
            <person name="O'Malley M.A."/>
            <person name="Stajich J.E."/>
            <person name="Spatafora J.W."/>
            <person name="Visel A."/>
            <person name="Grigoriev I.V."/>
        </authorList>
    </citation>
    <scope>NUCLEOTIDE SEQUENCE [LARGE SCALE GENOMIC DNA]</scope>
    <source>
        <strain evidence="5">finn</strain>
    </source>
</reference>
<dbReference type="Pfam" id="PF16173">
    <property type="entry name" value="DUF4874"/>
    <property type="match status" value="1"/>
</dbReference>
<dbReference type="InterPro" id="IPR032379">
    <property type="entry name" value="DUF4874"/>
</dbReference>
<dbReference type="InterPro" id="IPR032267">
    <property type="entry name" value="DUF4832"/>
</dbReference>
<dbReference type="Proteomes" id="UP000193719">
    <property type="component" value="Unassembled WGS sequence"/>
</dbReference>
<dbReference type="Pfam" id="PF16116">
    <property type="entry name" value="DUF4832"/>
    <property type="match status" value="1"/>
</dbReference>
<proteinExistence type="predicted"/>
<protein>
    <submittedName>
        <fullName evidence="4">Uncharacterized protein</fullName>
    </submittedName>
</protein>
<name>A0A1Y1VQY2_9FUNG</name>
<evidence type="ECO:0000259" key="3">
    <source>
        <dbReference type="Pfam" id="PF16173"/>
    </source>
</evidence>
<dbReference type="STRING" id="1754191.A0A1Y1VQY2"/>
<comment type="caution">
    <text evidence="4">The sequence shown here is derived from an EMBL/GenBank/DDBJ whole genome shotgun (WGS) entry which is preliminary data.</text>
</comment>
<reference evidence="4 5" key="1">
    <citation type="submission" date="2016-08" db="EMBL/GenBank/DDBJ databases">
        <title>Genomes of anaerobic fungi encode conserved fungal cellulosomes for biomass hydrolysis.</title>
        <authorList>
            <consortium name="DOE Joint Genome Institute"/>
            <person name="Haitjema C.H."/>
            <person name="Gilmore S.P."/>
            <person name="Henske J.K."/>
            <person name="Solomon K.V."/>
            <person name="De Groot R."/>
            <person name="Kuo A."/>
            <person name="Mondo S.J."/>
            <person name="Salamov A.A."/>
            <person name="Labutti K."/>
            <person name="Zhao Z."/>
            <person name="Chiniquy J."/>
            <person name="Barry K."/>
            <person name="Brewer H.M."/>
            <person name="Purvine S.O."/>
            <person name="Wright A.T."/>
            <person name="Boxma B."/>
            <person name="Van Alen T."/>
            <person name="Hackstein J.H."/>
            <person name="Baker S.E."/>
            <person name="Grigoriev I.V."/>
            <person name="O'Malley M.A."/>
        </authorList>
    </citation>
    <scope>NUCLEOTIDE SEQUENCE [LARGE SCALE GENOMIC DNA]</scope>
    <source>
        <strain evidence="5">finn</strain>
    </source>
</reference>